<dbReference type="EMBL" id="CAFZ01001883">
    <property type="protein sequence ID" value="CCA78093.1"/>
    <property type="molecule type" value="Genomic_DNA"/>
</dbReference>
<dbReference type="GO" id="GO:0005762">
    <property type="term" value="C:mitochondrial large ribosomal subunit"/>
    <property type="evidence" value="ECO:0007669"/>
    <property type="project" value="TreeGrafter"/>
</dbReference>
<evidence type="ECO:0000313" key="7">
    <source>
        <dbReference type="Proteomes" id="UP000007148"/>
    </source>
</evidence>
<keyword evidence="7" id="KW-1185">Reference proteome</keyword>
<dbReference type="Gene3D" id="3.90.1030.10">
    <property type="entry name" value="Ribosomal protein L17"/>
    <property type="match status" value="1"/>
</dbReference>
<protein>
    <submittedName>
        <fullName evidence="6">Related to mitochondrial ribosomal protein YmL8</fullName>
    </submittedName>
</protein>
<evidence type="ECO:0000256" key="3">
    <source>
        <dbReference type="ARBA" id="ARBA00023274"/>
    </source>
</evidence>
<keyword evidence="2 4" id="KW-0689">Ribosomal protein</keyword>
<dbReference type="InterPro" id="IPR047859">
    <property type="entry name" value="Ribosomal_bL17_CS"/>
</dbReference>
<gene>
    <name evidence="6" type="ORF">PIIN_01766</name>
</gene>
<evidence type="ECO:0000256" key="1">
    <source>
        <dbReference type="ARBA" id="ARBA00008777"/>
    </source>
</evidence>
<accession>G4U3D5</accession>
<evidence type="ECO:0000313" key="6">
    <source>
        <dbReference type="EMBL" id="CCA78093.1"/>
    </source>
</evidence>
<dbReference type="Pfam" id="PF01196">
    <property type="entry name" value="Ribosomal_L17"/>
    <property type="match status" value="1"/>
</dbReference>
<dbReference type="eggNOG" id="KOG3280">
    <property type="taxonomic scope" value="Eukaryota"/>
</dbReference>
<keyword evidence="3 4" id="KW-0687">Ribonucleoprotein</keyword>
<dbReference type="NCBIfam" id="TIGR00059">
    <property type="entry name" value="L17"/>
    <property type="match status" value="1"/>
</dbReference>
<reference evidence="6 7" key="1">
    <citation type="journal article" date="2011" name="PLoS Pathog.">
        <title>Endophytic Life Strategies Decoded by Genome and Transcriptome Analyses of the Mutualistic Root Symbiont Piriformospora indica.</title>
        <authorList>
            <person name="Zuccaro A."/>
            <person name="Lahrmann U."/>
            <person name="Guldener U."/>
            <person name="Langen G."/>
            <person name="Pfiffi S."/>
            <person name="Biedenkopf D."/>
            <person name="Wong P."/>
            <person name="Samans B."/>
            <person name="Grimm C."/>
            <person name="Basiewicz M."/>
            <person name="Murat C."/>
            <person name="Martin F."/>
            <person name="Kogel K.H."/>
        </authorList>
    </citation>
    <scope>NUCLEOTIDE SEQUENCE [LARGE SCALE GENOMIC DNA]</scope>
    <source>
        <strain evidence="6 7">DSM 11827</strain>
    </source>
</reference>
<dbReference type="PROSITE" id="PS01167">
    <property type="entry name" value="RIBOSOMAL_L17"/>
    <property type="match status" value="1"/>
</dbReference>
<comment type="similarity">
    <text evidence="1 4">Belongs to the bacterial ribosomal protein bL17 family.</text>
</comment>
<proteinExistence type="inferred from homology"/>
<dbReference type="AlphaFoldDB" id="G4U3D5"/>
<feature type="region of interest" description="Disordered" evidence="5">
    <location>
        <begin position="290"/>
        <end position="324"/>
    </location>
</feature>
<dbReference type="SUPFAM" id="SSF64263">
    <property type="entry name" value="Prokaryotic ribosomal protein L17"/>
    <property type="match status" value="1"/>
</dbReference>
<dbReference type="PANTHER" id="PTHR14413">
    <property type="entry name" value="RIBOSOMAL PROTEIN L17"/>
    <property type="match status" value="1"/>
</dbReference>
<dbReference type="OrthoDB" id="275000at2759"/>
<dbReference type="GO" id="GO:0003735">
    <property type="term" value="F:structural constituent of ribosome"/>
    <property type="evidence" value="ECO:0007669"/>
    <property type="project" value="InterPro"/>
</dbReference>
<dbReference type="PANTHER" id="PTHR14413:SF16">
    <property type="entry name" value="LARGE RIBOSOMAL SUBUNIT PROTEIN BL17M"/>
    <property type="match status" value="1"/>
</dbReference>
<dbReference type="HOGENOM" id="CLU_074407_1_4_1"/>
<dbReference type="InterPro" id="IPR036373">
    <property type="entry name" value="Ribosomal_bL17_sf"/>
</dbReference>
<evidence type="ECO:0000256" key="2">
    <source>
        <dbReference type="ARBA" id="ARBA00022980"/>
    </source>
</evidence>
<feature type="compositionally biased region" description="Basic and acidic residues" evidence="5">
    <location>
        <begin position="290"/>
        <end position="309"/>
    </location>
</feature>
<name>G4U3D5_SERID</name>
<sequence>MVSSLIEHEQIQTTFPKAKEAARLAEKLITLGKKGKDSNRSSAQSFLASTRLLPKVFGDLAERYKDRPGGYTRIYKYGRRPGDNAPKAILELVDGPRDTKFEMTARKVGWEVMGWKEKGEHTDLYNGVENGVESIEVMGGKASFLRKGTREDVAKVLQYRNEAERAEFGTKAAAYLNTLLVEKDARNKTRKEFVKKLSDDVEKKKIDFAVQVQEARLWRRVWHRAPGQVTPSSTLGSLQLAKKAMAKKRPWQLEKSPAGYSPLEISASKRFLPRKTIRVKTVEVIVDKDGERKSTSKIEEGRSIKEMPFRKKALPPKVQSALKI</sequence>
<dbReference type="GO" id="GO:0006412">
    <property type="term" value="P:translation"/>
    <property type="evidence" value="ECO:0007669"/>
    <property type="project" value="InterPro"/>
</dbReference>
<organism evidence="6 7">
    <name type="scientific">Serendipita indica (strain DSM 11827)</name>
    <name type="common">Root endophyte fungus</name>
    <name type="synonym">Piriformospora indica</name>
    <dbReference type="NCBI Taxonomy" id="1109443"/>
    <lineage>
        <taxon>Eukaryota</taxon>
        <taxon>Fungi</taxon>
        <taxon>Dikarya</taxon>
        <taxon>Basidiomycota</taxon>
        <taxon>Agaricomycotina</taxon>
        <taxon>Agaricomycetes</taxon>
        <taxon>Sebacinales</taxon>
        <taxon>Serendipitaceae</taxon>
        <taxon>Serendipita</taxon>
    </lineage>
</organism>
<dbReference type="InterPro" id="IPR000456">
    <property type="entry name" value="Ribosomal_bL17"/>
</dbReference>
<comment type="caution">
    <text evidence="6">The sequence shown here is derived from an EMBL/GenBank/DDBJ whole genome shotgun (WGS) entry which is preliminary data.</text>
</comment>
<dbReference type="InParanoid" id="G4U3D5"/>
<evidence type="ECO:0000256" key="5">
    <source>
        <dbReference type="SAM" id="MobiDB-lite"/>
    </source>
</evidence>
<evidence type="ECO:0000256" key="4">
    <source>
        <dbReference type="RuleBase" id="RU000660"/>
    </source>
</evidence>
<dbReference type="Proteomes" id="UP000007148">
    <property type="component" value="Unassembled WGS sequence"/>
</dbReference>
<dbReference type="STRING" id="1109443.G4U3D5"/>